<feature type="transmembrane region" description="Helical" evidence="6">
    <location>
        <begin position="252"/>
        <end position="272"/>
    </location>
</feature>
<evidence type="ECO:0000259" key="7">
    <source>
        <dbReference type="Pfam" id="PF20684"/>
    </source>
</evidence>
<keyword evidence="4 6" id="KW-0472">Membrane</keyword>
<protein>
    <recommendedName>
        <fullName evidence="7">Rhodopsin domain-containing protein</fullName>
    </recommendedName>
</protein>
<accession>A0ABQ7IT11</accession>
<feature type="transmembrane region" description="Helical" evidence="6">
    <location>
        <begin position="212"/>
        <end position="232"/>
    </location>
</feature>
<dbReference type="InterPro" id="IPR049326">
    <property type="entry name" value="Rhodopsin_dom_fungi"/>
</dbReference>
<gene>
    <name evidence="8" type="ORF">EAE98_003251</name>
</gene>
<dbReference type="PANTHER" id="PTHR33048:SF47">
    <property type="entry name" value="INTEGRAL MEMBRANE PROTEIN-RELATED"/>
    <property type="match status" value="1"/>
</dbReference>
<dbReference type="RefSeq" id="XP_038812335.1">
    <property type="nucleotide sequence ID" value="XM_038950871.1"/>
</dbReference>
<feature type="transmembrane region" description="Helical" evidence="6">
    <location>
        <begin position="45"/>
        <end position="69"/>
    </location>
</feature>
<evidence type="ECO:0000256" key="2">
    <source>
        <dbReference type="ARBA" id="ARBA00022692"/>
    </source>
</evidence>
<sequence length="356" mass="39331">MMNASIAHPSLDNAQIANIVACSVVYGLAIMCTIISIYNKSRKKVLYVIDDGLMILAISLTGELVGYLYSIKLGFGKHMETLSVTSIATIYKVFYILEILYMFTVVAAKISLSMMIYRIFHVHRSVRKISMILIVLTVCYLVVALGITIFQCIPVEKAWSYPSSNTPGSCLNLKAIYLGIAIPNIGTDFILTLLPISCVVGLTITTGAKLRICLMFSVGSIATISSILRLWALIDLYYNPQDFTYIGPRPQLWSFIETGMGIAISTGSPLLMQLGGRLKKFQKSSLGRRMNFTSNRTAREDTKLGRPGSMSLPVMAKSRILDQYNIENSDQQCNRNMGVAGSAARYTGTMTLDWKT</sequence>
<keyword evidence="2 6" id="KW-0812">Transmembrane</keyword>
<evidence type="ECO:0000256" key="6">
    <source>
        <dbReference type="SAM" id="Phobius"/>
    </source>
</evidence>
<name>A0ABQ7IT11_9HELO</name>
<dbReference type="InterPro" id="IPR052337">
    <property type="entry name" value="SAT4-like"/>
</dbReference>
<dbReference type="EMBL" id="RCSX01000006">
    <property type="protein sequence ID" value="KAF7933542.1"/>
    <property type="molecule type" value="Genomic_DNA"/>
</dbReference>
<feature type="transmembrane region" description="Helical" evidence="6">
    <location>
        <begin position="175"/>
        <end position="200"/>
    </location>
</feature>
<feature type="transmembrane region" description="Helical" evidence="6">
    <location>
        <begin position="129"/>
        <end position="155"/>
    </location>
</feature>
<feature type="domain" description="Rhodopsin" evidence="7">
    <location>
        <begin position="44"/>
        <end position="263"/>
    </location>
</feature>
<comment type="subcellular location">
    <subcellularLocation>
        <location evidence="1">Membrane</location>
        <topology evidence="1">Multi-pass membrane protein</topology>
    </subcellularLocation>
</comment>
<dbReference type="PANTHER" id="PTHR33048">
    <property type="entry name" value="PTH11-LIKE INTEGRAL MEMBRANE PROTEIN (AFU_ORTHOLOGUE AFUA_5G11245)"/>
    <property type="match status" value="1"/>
</dbReference>
<evidence type="ECO:0000256" key="3">
    <source>
        <dbReference type="ARBA" id="ARBA00022989"/>
    </source>
</evidence>
<evidence type="ECO:0000313" key="9">
    <source>
        <dbReference type="Proteomes" id="UP000783213"/>
    </source>
</evidence>
<reference evidence="8 9" key="1">
    <citation type="journal article" date="2020" name="Genome Biol. Evol.">
        <title>Comparative genomics of Sclerotiniaceae.</title>
        <authorList>
            <person name="Valero Jimenez C.A."/>
            <person name="Steentjes M."/>
            <person name="Scholten O.E."/>
            <person name="Van Kan J.A.L."/>
        </authorList>
    </citation>
    <scope>NUCLEOTIDE SEQUENCE [LARGE SCALE GENOMIC DNA]</scope>
    <source>
        <strain evidence="8 9">B1</strain>
    </source>
</reference>
<dbReference type="GeneID" id="62230025"/>
<feature type="transmembrane region" description="Helical" evidence="6">
    <location>
        <begin position="89"/>
        <end position="108"/>
    </location>
</feature>
<dbReference type="Proteomes" id="UP000783213">
    <property type="component" value="Unassembled WGS sequence"/>
</dbReference>
<comment type="similarity">
    <text evidence="5">Belongs to the SAT4 family.</text>
</comment>
<keyword evidence="3 6" id="KW-1133">Transmembrane helix</keyword>
<evidence type="ECO:0000313" key="8">
    <source>
        <dbReference type="EMBL" id="KAF7933542.1"/>
    </source>
</evidence>
<keyword evidence="9" id="KW-1185">Reference proteome</keyword>
<comment type="caution">
    <text evidence="8">The sequence shown here is derived from an EMBL/GenBank/DDBJ whole genome shotgun (WGS) entry which is preliminary data.</text>
</comment>
<dbReference type="Pfam" id="PF20684">
    <property type="entry name" value="Fung_rhodopsin"/>
    <property type="match status" value="1"/>
</dbReference>
<organism evidence="8 9">
    <name type="scientific">Botrytis deweyae</name>
    <dbReference type="NCBI Taxonomy" id="2478750"/>
    <lineage>
        <taxon>Eukaryota</taxon>
        <taxon>Fungi</taxon>
        <taxon>Dikarya</taxon>
        <taxon>Ascomycota</taxon>
        <taxon>Pezizomycotina</taxon>
        <taxon>Leotiomycetes</taxon>
        <taxon>Helotiales</taxon>
        <taxon>Sclerotiniaceae</taxon>
        <taxon>Botrytis</taxon>
    </lineage>
</organism>
<feature type="transmembrane region" description="Helical" evidence="6">
    <location>
        <begin position="16"/>
        <end position="38"/>
    </location>
</feature>
<evidence type="ECO:0000256" key="1">
    <source>
        <dbReference type="ARBA" id="ARBA00004141"/>
    </source>
</evidence>
<proteinExistence type="inferred from homology"/>
<evidence type="ECO:0000256" key="4">
    <source>
        <dbReference type="ARBA" id="ARBA00023136"/>
    </source>
</evidence>
<evidence type="ECO:0000256" key="5">
    <source>
        <dbReference type="ARBA" id="ARBA00038359"/>
    </source>
</evidence>